<protein>
    <submittedName>
        <fullName evidence="2">Uncharacterized protein</fullName>
    </submittedName>
</protein>
<evidence type="ECO:0000313" key="2">
    <source>
        <dbReference type="EMBL" id="KAF2819243.1"/>
    </source>
</evidence>
<gene>
    <name evidence="2" type="ORF">CC86DRAFT_388386</name>
</gene>
<accession>A0A6A6ZEX0</accession>
<feature type="region of interest" description="Disordered" evidence="1">
    <location>
        <begin position="1"/>
        <end position="26"/>
    </location>
</feature>
<keyword evidence="3" id="KW-1185">Reference proteome</keyword>
<dbReference type="Proteomes" id="UP000799424">
    <property type="component" value="Unassembled WGS sequence"/>
</dbReference>
<feature type="region of interest" description="Disordered" evidence="1">
    <location>
        <begin position="198"/>
        <end position="235"/>
    </location>
</feature>
<evidence type="ECO:0000313" key="3">
    <source>
        <dbReference type="Proteomes" id="UP000799424"/>
    </source>
</evidence>
<proteinExistence type="predicted"/>
<dbReference type="AlphaFoldDB" id="A0A6A6ZEX0"/>
<dbReference type="EMBL" id="MU006246">
    <property type="protein sequence ID" value="KAF2819243.1"/>
    <property type="molecule type" value="Genomic_DNA"/>
</dbReference>
<name>A0A6A6ZEX0_9PLEO</name>
<feature type="compositionally biased region" description="Polar residues" evidence="1">
    <location>
        <begin position="200"/>
        <end position="211"/>
    </location>
</feature>
<organism evidence="2 3">
    <name type="scientific">Ophiobolus disseminans</name>
    <dbReference type="NCBI Taxonomy" id="1469910"/>
    <lineage>
        <taxon>Eukaryota</taxon>
        <taxon>Fungi</taxon>
        <taxon>Dikarya</taxon>
        <taxon>Ascomycota</taxon>
        <taxon>Pezizomycotina</taxon>
        <taxon>Dothideomycetes</taxon>
        <taxon>Pleosporomycetidae</taxon>
        <taxon>Pleosporales</taxon>
        <taxon>Pleosporineae</taxon>
        <taxon>Phaeosphaeriaceae</taxon>
        <taxon>Ophiobolus</taxon>
    </lineage>
</organism>
<evidence type="ECO:0000256" key="1">
    <source>
        <dbReference type="SAM" id="MobiDB-lite"/>
    </source>
</evidence>
<reference evidence="2" key="1">
    <citation type="journal article" date="2020" name="Stud. Mycol.">
        <title>101 Dothideomycetes genomes: a test case for predicting lifestyles and emergence of pathogens.</title>
        <authorList>
            <person name="Haridas S."/>
            <person name="Albert R."/>
            <person name="Binder M."/>
            <person name="Bloem J."/>
            <person name="Labutti K."/>
            <person name="Salamov A."/>
            <person name="Andreopoulos B."/>
            <person name="Baker S."/>
            <person name="Barry K."/>
            <person name="Bills G."/>
            <person name="Bluhm B."/>
            <person name="Cannon C."/>
            <person name="Castanera R."/>
            <person name="Culley D."/>
            <person name="Daum C."/>
            <person name="Ezra D."/>
            <person name="Gonzalez J."/>
            <person name="Henrissat B."/>
            <person name="Kuo A."/>
            <person name="Liang C."/>
            <person name="Lipzen A."/>
            <person name="Lutzoni F."/>
            <person name="Magnuson J."/>
            <person name="Mondo S."/>
            <person name="Nolan M."/>
            <person name="Ohm R."/>
            <person name="Pangilinan J."/>
            <person name="Park H.-J."/>
            <person name="Ramirez L."/>
            <person name="Alfaro M."/>
            <person name="Sun H."/>
            <person name="Tritt A."/>
            <person name="Yoshinaga Y."/>
            <person name="Zwiers L.-H."/>
            <person name="Turgeon B."/>
            <person name="Goodwin S."/>
            <person name="Spatafora J."/>
            <person name="Crous P."/>
            <person name="Grigoriev I."/>
        </authorList>
    </citation>
    <scope>NUCLEOTIDE SEQUENCE</scope>
    <source>
        <strain evidence="2">CBS 113818</strain>
    </source>
</reference>
<sequence>MPSFDQKVTHSLTTELPPGHHPNTNHFNRSFQALQSRVESEVLIDFIKTLPGEETQEFRKNVSFEVNNDVYSYPVVLLLGFVSGGGRLWACPDGNVICQRATPRDPAKLWTSSDESVIRGWIGCDDDAPLRIGPPGPFNQHPALVNGLVSPMGPRAQALVQFYIILHALGTDMTRHRLAFPDLKYLVAAFKLLTPPAVEKQQNPAASTKPTQGIPAIDPVGTIESSPPIENQKDGANALSTFLVPRVSKSSASPEIS</sequence>